<dbReference type="Pfam" id="PF00005">
    <property type="entry name" value="ABC_tran"/>
    <property type="match status" value="3"/>
</dbReference>
<evidence type="ECO:0000256" key="2">
    <source>
        <dbReference type="ARBA" id="ARBA00007577"/>
    </source>
</evidence>
<evidence type="ECO:0000259" key="10">
    <source>
        <dbReference type="PROSITE" id="PS50893"/>
    </source>
</evidence>
<keyword evidence="5" id="KW-0067">ATP-binding</keyword>
<reference evidence="12" key="1">
    <citation type="submission" date="2020-07" db="EMBL/GenBank/DDBJ databases">
        <title>Draft Genome Sequence of a Deep-Sea Yeast, Naganishia (Cryptococcus) liquefaciens strain N6.</title>
        <authorList>
            <person name="Han Y.W."/>
            <person name="Kajitani R."/>
            <person name="Morimoto H."/>
            <person name="Parhat M."/>
            <person name="Tsubouchi H."/>
            <person name="Bakenova O."/>
            <person name="Ogata M."/>
            <person name="Argunhan B."/>
            <person name="Aoki R."/>
            <person name="Kajiwara S."/>
            <person name="Itoh T."/>
            <person name="Iwasaki H."/>
        </authorList>
    </citation>
    <scope>NUCLEOTIDE SEQUENCE</scope>
    <source>
        <strain evidence="12">N6</strain>
    </source>
</reference>
<gene>
    <name evidence="12" type="ORF">NliqN6_5788</name>
</gene>
<evidence type="ECO:0000259" key="11">
    <source>
        <dbReference type="PROSITE" id="PS50929"/>
    </source>
</evidence>
<dbReference type="InterPro" id="IPR036640">
    <property type="entry name" value="ABC1_TM_sf"/>
</dbReference>
<dbReference type="SUPFAM" id="SSF90123">
    <property type="entry name" value="ABC transporter transmembrane region"/>
    <property type="match status" value="2"/>
</dbReference>
<feature type="domain" description="ABC transmembrane type-1" evidence="11">
    <location>
        <begin position="102"/>
        <end position="388"/>
    </location>
</feature>
<comment type="caution">
    <text evidence="12">The sequence shown here is derived from an EMBL/GenBank/DDBJ whole genome shotgun (WGS) entry which is preliminary data.</text>
</comment>
<feature type="domain" description="ABC transporter" evidence="10">
    <location>
        <begin position="1156"/>
        <end position="1395"/>
    </location>
</feature>
<feature type="compositionally biased region" description="Polar residues" evidence="8">
    <location>
        <begin position="774"/>
        <end position="784"/>
    </location>
</feature>
<dbReference type="GO" id="GO:0005524">
    <property type="term" value="F:ATP binding"/>
    <property type="evidence" value="ECO:0007669"/>
    <property type="project" value="UniProtKB-KW"/>
</dbReference>
<evidence type="ECO:0000256" key="4">
    <source>
        <dbReference type="ARBA" id="ARBA00022741"/>
    </source>
</evidence>
<feature type="transmembrane region" description="Helical" evidence="9">
    <location>
        <begin position="976"/>
        <end position="995"/>
    </location>
</feature>
<dbReference type="CDD" id="cd18577">
    <property type="entry name" value="ABC_6TM_Pgp_ABCB1_D1_like"/>
    <property type="match status" value="1"/>
</dbReference>
<dbReference type="PROSITE" id="PS00211">
    <property type="entry name" value="ABC_TRANSPORTER_1"/>
    <property type="match status" value="2"/>
</dbReference>
<dbReference type="PROSITE" id="PS50929">
    <property type="entry name" value="ABC_TM1F"/>
    <property type="match status" value="2"/>
</dbReference>
<dbReference type="PROSITE" id="PS50893">
    <property type="entry name" value="ABC_TRANSPORTER_2"/>
    <property type="match status" value="2"/>
</dbReference>
<dbReference type="Gene3D" id="3.40.50.300">
    <property type="entry name" value="P-loop containing nucleotide triphosphate hydrolases"/>
    <property type="match status" value="2"/>
</dbReference>
<feature type="transmembrane region" description="Helical" evidence="9">
    <location>
        <begin position="332"/>
        <end position="349"/>
    </location>
</feature>
<keyword evidence="7 9" id="KW-0472">Membrane</keyword>
<dbReference type="FunFam" id="3.40.50.300:FF:000913">
    <property type="entry name" value="ABC multidrug transporter SitT"/>
    <property type="match status" value="1"/>
</dbReference>
<dbReference type="CDD" id="cd18578">
    <property type="entry name" value="ABC_6TM_Pgp_ABCB1_D2_like"/>
    <property type="match status" value="1"/>
</dbReference>
<dbReference type="InterPro" id="IPR017871">
    <property type="entry name" value="ABC_transporter-like_CS"/>
</dbReference>
<dbReference type="InterPro" id="IPR003593">
    <property type="entry name" value="AAA+_ATPase"/>
</dbReference>
<feature type="transmembrane region" description="Helical" evidence="9">
    <location>
        <begin position="1052"/>
        <end position="1079"/>
    </location>
</feature>
<evidence type="ECO:0000256" key="9">
    <source>
        <dbReference type="SAM" id="Phobius"/>
    </source>
</evidence>
<dbReference type="InterPro" id="IPR039421">
    <property type="entry name" value="Type_1_exporter"/>
</dbReference>
<dbReference type="OrthoDB" id="6500128at2759"/>
<name>A0A8H3TXG9_9TREE</name>
<dbReference type="Gene3D" id="1.20.1560.10">
    <property type="entry name" value="ABC transporter type 1, transmembrane domain"/>
    <property type="match status" value="1"/>
</dbReference>
<dbReference type="PANTHER" id="PTHR43394:SF18">
    <property type="entry name" value="ABC TRANSPORTER B FAMILY MEMBER 11-LIKE"/>
    <property type="match status" value="1"/>
</dbReference>
<dbReference type="GO" id="GO:0005743">
    <property type="term" value="C:mitochondrial inner membrane"/>
    <property type="evidence" value="ECO:0007669"/>
    <property type="project" value="TreeGrafter"/>
</dbReference>
<dbReference type="GO" id="GO:0015421">
    <property type="term" value="F:ABC-type oligopeptide transporter activity"/>
    <property type="evidence" value="ECO:0007669"/>
    <property type="project" value="TreeGrafter"/>
</dbReference>
<feature type="transmembrane region" description="Helical" evidence="9">
    <location>
        <begin position="97"/>
        <end position="116"/>
    </location>
</feature>
<dbReference type="PANTHER" id="PTHR43394">
    <property type="entry name" value="ATP-DEPENDENT PERMEASE MDL1, MITOCHONDRIAL"/>
    <property type="match status" value="1"/>
</dbReference>
<feature type="transmembrane region" description="Helical" evidence="9">
    <location>
        <begin position="874"/>
        <end position="896"/>
    </location>
</feature>
<feature type="transmembrane region" description="Helical" evidence="9">
    <location>
        <begin position="832"/>
        <end position="854"/>
    </location>
</feature>
<evidence type="ECO:0000256" key="3">
    <source>
        <dbReference type="ARBA" id="ARBA00022692"/>
    </source>
</evidence>
<evidence type="ECO:0000256" key="6">
    <source>
        <dbReference type="ARBA" id="ARBA00022989"/>
    </source>
</evidence>
<feature type="transmembrane region" description="Helical" evidence="9">
    <location>
        <begin position="950"/>
        <end position="970"/>
    </location>
</feature>
<sequence>MNITTNVAFAPDSTNPSPLTSTGSLNTSAFSERRALITPCTVDRQSLSHGGCKYTLQAHRSSLPLPLYLLSFAPPFRAEDNIGTGKSPCSEFFAHPYVLYTLGALAAIPAGLAFPAQDLLYGYWTTGVTATDATPNEITARGSQAGWIMAVAGFAILFLAWVFLACFSAASHVLTERLRQAYVASVIVQDAAFFERTGPGEISTRVSKDITAIRTAFGEKLGYLVWSSSTIIASIIPSLANSPKLAGVLFGVIPFVLAIFGFLGWANDVLGGPANDLEGRASSLVEQILSSVRIVQSFNMGPSLIKRFDGDLLKRLRTLGAKRSVIRSLEQSSVYFALFLMYSLAFWFGGIQVREGLDTGHVLTAFFNYANILSALASIVPHISSVADAMVSLREIRRQIERQPFIDIRDESGIKLPEMGWTPSFALEHVTFAYPSRPNIPAWIDVSVKMQPGTMTAFVGPSGSGKSTAASLLLREYDPETANISNPSDPPPTASKIAEQNEDINQGEKGSRQSLDIEKGAKPAEGEEPVLGSGIVYFAGRDVREYNLRWLRSQVAVVSQNPQLFTATIFENVAAGLTGTDLEYRRDIDGAEDAPLEIKERTTKIRQLCFEAMQKAQAWQFVSKLPEGMDTMIAGGRAGVLSGGQRQRLAIARALVRKPSCLLLDEATSALDADTEEKIRLMLEQEMAERDLTIIVIAHRLNTVAKAGRIIVMKDGRVVDQGRYEELMDTHRLDQTFRQMVIAQRADSCIADSVSPLTQRSNLWTRTDEERSKTQFGSNHQDNCSDFEEPDSHGTSPTYDPDIKRVPVSKITNKACYGSPHLLFKLVMSQKWLYLLGIMGGLLTGVSYPLAGWMTGGAVHSLSDIHFKPGINTWAFWFLILAVCNLLICFINAFYFEAASDNITRALKRESLRALIKQEIGFFDQEDSSSGGLTSAVSSHPANVRAATGLVSAQVLIAATNVVGSIWMGLIVDWKIALVCLPFIMLLLFSGWLNVTMLERYEGVTSVPATKAASYVNELVDYIKTVAVLGREEEAMRVLNVQARTAPQRSKYLILGCGGFAVGQGMILLMTALVFHWASRRLAEDTPVEKVFAVFEAVIIAAFSGSRLFTFVGDYGRAASSFKSIQVWLRRKPKHLTFSETCSEGELDKYWASGDIVFDHVELRYPQRPDHPALTDFSLRIGAGQTHAFCGTSGSGKSSILALLQRFYDPSRGTISFGGVDHRRISPEDIRARMGYVSQDPVLFEGTVRWNLSLGSLDPASVTEDQIKRACEGAYIWDFVCRLEKGLDTEIGVKGASLSGGQRQRLCIARALIRNPKILLLDEATSALDAQSEKFVQMALDNARKGRTTVTIAHRLSTIRFSDVIHVVEDGQVKETGSHEELLTKRGRYFELVQAEL</sequence>
<keyword evidence="13" id="KW-1185">Reference proteome</keyword>
<feature type="region of interest" description="Disordered" evidence="8">
    <location>
        <begin position="761"/>
        <end position="799"/>
    </location>
</feature>
<keyword evidence="3 9" id="KW-0812">Transmembrane</keyword>
<keyword evidence="4" id="KW-0547">Nucleotide-binding</keyword>
<keyword evidence="6 9" id="KW-1133">Transmembrane helix</keyword>
<evidence type="ECO:0000256" key="7">
    <source>
        <dbReference type="ARBA" id="ARBA00023136"/>
    </source>
</evidence>
<dbReference type="CDD" id="cd03249">
    <property type="entry name" value="ABC_MTABC3_MDL1_MDL2"/>
    <property type="match status" value="1"/>
</dbReference>
<dbReference type="EMBL" id="BLZA01000040">
    <property type="protein sequence ID" value="GHJ89386.1"/>
    <property type="molecule type" value="Genomic_DNA"/>
</dbReference>
<feature type="transmembrane region" description="Helical" evidence="9">
    <location>
        <begin position="145"/>
        <end position="170"/>
    </location>
</feature>
<evidence type="ECO:0000256" key="8">
    <source>
        <dbReference type="SAM" id="MobiDB-lite"/>
    </source>
</evidence>
<feature type="transmembrane region" description="Helical" evidence="9">
    <location>
        <begin position="221"/>
        <end position="240"/>
    </location>
</feature>
<feature type="transmembrane region" description="Helical" evidence="9">
    <location>
        <begin position="369"/>
        <end position="393"/>
    </location>
</feature>
<protein>
    <recommendedName>
        <fullName evidence="14">ATP-binding cassette domain-containing protein</fullName>
    </recommendedName>
</protein>
<evidence type="ECO:0000313" key="13">
    <source>
        <dbReference type="Proteomes" id="UP000620104"/>
    </source>
</evidence>
<organism evidence="12 13">
    <name type="scientific">Naganishia liquefaciens</name>
    <dbReference type="NCBI Taxonomy" id="104408"/>
    <lineage>
        <taxon>Eukaryota</taxon>
        <taxon>Fungi</taxon>
        <taxon>Dikarya</taxon>
        <taxon>Basidiomycota</taxon>
        <taxon>Agaricomycotina</taxon>
        <taxon>Tremellomycetes</taxon>
        <taxon>Filobasidiales</taxon>
        <taxon>Filobasidiaceae</taxon>
        <taxon>Naganishia</taxon>
    </lineage>
</organism>
<feature type="domain" description="ABC transmembrane type-1" evidence="11">
    <location>
        <begin position="835"/>
        <end position="1124"/>
    </location>
</feature>
<dbReference type="SMART" id="SM00382">
    <property type="entry name" value="AAA"/>
    <property type="match status" value="2"/>
</dbReference>
<evidence type="ECO:0000256" key="1">
    <source>
        <dbReference type="ARBA" id="ARBA00004141"/>
    </source>
</evidence>
<evidence type="ECO:0000256" key="5">
    <source>
        <dbReference type="ARBA" id="ARBA00022840"/>
    </source>
</evidence>
<dbReference type="InterPro" id="IPR027417">
    <property type="entry name" value="P-loop_NTPase"/>
</dbReference>
<dbReference type="Proteomes" id="UP000620104">
    <property type="component" value="Unassembled WGS sequence"/>
</dbReference>
<accession>A0A8H3TXG9</accession>
<dbReference type="GO" id="GO:0016887">
    <property type="term" value="F:ATP hydrolysis activity"/>
    <property type="evidence" value="ECO:0007669"/>
    <property type="project" value="InterPro"/>
</dbReference>
<feature type="domain" description="ABC transporter" evidence="10">
    <location>
        <begin position="425"/>
        <end position="740"/>
    </location>
</feature>
<dbReference type="InterPro" id="IPR003439">
    <property type="entry name" value="ABC_transporter-like_ATP-bd"/>
</dbReference>
<comment type="similarity">
    <text evidence="2">Belongs to the ABC transporter superfamily. ABCB family. Multidrug resistance exporter (TC 3.A.1.201) subfamily.</text>
</comment>
<evidence type="ECO:0008006" key="14">
    <source>
        <dbReference type="Google" id="ProtNLM"/>
    </source>
</evidence>
<comment type="subcellular location">
    <subcellularLocation>
        <location evidence="1">Membrane</location>
        <topology evidence="1">Multi-pass membrane protein</topology>
    </subcellularLocation>
</comment>
<dbReference type="Pfam" id="PF00664">
    <property type="entry name" value="ABC_membrane"/>
    <property type="match status" value="2"/>
</dbReference>
<feature type="transmembrane region" description="Helical" evidence="9">
    <location>
        <begin position="246"/>
        <end position="266"/>
    </location>
</feature>
<dbReference type="InterPro" id="IPR011527">
    <property type="entry name" value="ABC1_TM_dom"/>
</dbReference>
<proteinExistence type="inferred from homology"/>
<dbReference type="SUPFAM" id="SSF52540">
    <property type="entry name" value="P-loop containing nucleoside triphosphate hydrolases"/>
    <property type="match status" value="2"/>
</dbReference>
<evidence type="ECO:0000313" key="12">
    <source>
        <dbReference type="EMBL" id="GHJ89386.1"/>
    </source>
</evidence>
<dbReference type="GO" id="GO:0090374">
    <property type="term" value="P:oligopeptide export from mitochondrion"/>
    <property type="evidence" value="ECO:0007669"/>
    <property type="project" value="TreeGrafter"/>
</dbReference>